<feature type="signal peptide" evidence="1">
    <location>
        <begin position="1"/>
        <end position="21"/>
    </location>
</feature>
<dbReference type="RefSeq" id="WP_089242283.1">
    <property type="nucleotide sequence ID" value="NZ_FZOK01000016.1"/>
</dbReference>
<dbReference type="EMBL" id="FZOK01000016">
    <property type="protein sequence ID" value="SNS68599.1"/>
    <property type="molecule type" value="Genomic_DNA"/>
</dbReference>
<dbReference type="OrthoDB" id="9797274at2"/>
<proteinExistence type="predicted"/>
<feature type="chain" id="PRO_5012399015" evidence="1">
    <location>
        <begin position="22"/>
        <end position="73"/>
    </location>
</feature>
<sequence>MKNFMKVFGFASILFIGVAFIAPSETNANPYKIVWQKCAPGSPTEKVIRCRLEGVDECFANWQTFCDEEPTIE</sequence>
<evidence type="ECO:0000256" key="1">
    <source>
        <dbReference type="SAM" id="SignalP"/>
    </source>
</evidence>
<organism evidence="2 3">
    <name type="scientific">Belliella buryatensis</name>
    <dbReference type="NCBI Taxonomy" id="1500549"/>
    <lineage>
        <taxon>Bacteria</taxon>
        <taxon>Pseudomonadati</taxon>
        <taxon>Bacteroidota</taxon>
        <taxon>Cytophagia</taxon>
        <taxon>Cytophagales</taxon>
        <taxon>Cyclobacteriaceae</taxon>
        <taxon>Belliella</taxon>
    </lineage>
</organism>
<keyword evidence="1" id="KW-0732">Signal</keyword>
<accession>A0A239GHI1</accession>
<gene>
    <name evidence="2" type="ORF">SAMN06295967_11641</name>
</gene>
<keyword evidence="3" id="KW-1185">Reference proteome</keyword>
<protein>
    <submittedName>
        <fullName evidence="2">Uncharacterized protein</fullName>
    </submittedName>
</protein>
<reference evidence="3" key="1">
    <citation type="submission" date="2017-06" db="EMBL/GenBank/DDBJ databases">
        <authorList>
            <person name="Varghese N."/>
            <person name="Submissions S."/>
        </authorList>
    </citation>
    <scope>NUCLEOTIDE SEQUENCE [LARGE SCALE GENOMIC DNA]</scope>
    <source>
        <strain evidence="3">5C</strain>
    </source>
</reference>
<name>A0A239GHI1_9BACT</name>
<evidence type="ECO:0000313" key="2">
    <source>
        <dbReference type="EMBL" id="SNS68599.1"/>
    </source>
</evidence>
<dbReference type="Proteomes" id="UP000198480">
    <property type="component" value="Unassembled WGS sequence"/>
</dbReference>
<dbReference type="AlphaFoldDB" id="A0A239GHI1"/>
<evidence type="ECO:0000313" key="3">
    <source>
        <dbReference type="Proteomes" id="UP000198480"/>
    </source>
</evidence>